<organism evidence="1 2">
    <name type="scientific">Actinokineospora diospyrosa</name>
    <dbReference type="NCBI Taxonomy" id="103728"/>
    <lineage>
        <taxon>Bacteria</taxon>
        <taxon>Bacillati</taxon>
        <taxon>Actinomycetota</taxon>
        <taxon>Actinomycetes</taxon>
        <taxon>Pseudonocardiales</taxon>
        <taxon>Pseudonocardiaceae</taxon>
        <taxon>Actinokineospora</taxon>
    </lineage>
</organism>
<sequence length="155" mass="17298">MDELNGPSDRTILTASLTTGVARVAHGIEASTELIAEVLRLDHNEWETILLLGDQQFHQTKNGPFPDQQLRVTVRPTLGYAALNHSDTNSDPPIANSYNPRLSTPDLVLIFNGSTRTVFPRTAAIPIADAQLALDQWLLTQRRPTCINWQPFDHY</sequence>
<dbReference type="InterPro" id="IPR025680">
    <property type="entry name" value="DddI"/>
</dbReference>
<dbReference type="EMBL" id="JAMTCO010000008">
    <property type="protein sequence ID" value="MCP2270866.1"/>
    <property type="molecule type" value="Genomic_DNA"/>
</dbReference>
<accession>A0ABT1IDZ2</accession>
<proteinExistence type="predicted"/>
<dbReference type="RefSeq" id="WP_253887832.1">
    <property type="nucleotide sequence ID" value="NZ_BAAAVB010000013.1"/>
</dbReference>
<evidence type="ECO:0000313" key="1">
    <source>
        <dbReference type="EMBL" id="MCP2270866.1"/>
    </source>
</evidence>
<protein>
    <submittedName>
        <fullName evidence="1">Immunity protein Imm1</fullName>
    </submittedName>
</protein>
<evidence type="ECO:0000313" key="2">
    <source>
        <dbReference type="Proteomes" id="UP001205185"/>
    </source>
</evidence>
<dbReference type="Proteomes" id="UP001205185">
    <property type="component" value="Unassembled WGS sequence"/>
</dbReference>
<reference evidence="1 2" key="1">
    <citation type="submission" date="2022-06" db="EMBL/GenBank/DDBJ databases">
        <title>Genomic Encyclopedia of Archaeal and Bacterial Type Strains, Phase II (KMG-II): from individual species to whole genera.</title>
        <authorList>
            <person name="Goeker M."/>
        </authorList>
    </citation>
    <scope>NUCLEOTIDE SEQUENCE [LARGE SCALE GENOMIC DNA]</scope>
    <source>
        <strain evidence="1 2">DSM 44255</strain>
    </source>
</reference>
<keyword evidence="2" id="KW-1185">Reference proteome</keyword>
<name>A0ABT1IDZ2_9PSEU</name>
<dbReference type="Pfam" id="PF14430">
    <property type="entry name" value="Imm1"/>
    <property type="match status" value="1"/>
</dbReference>
<gene>
    <name evidence="1" type="ORF">LV75_003378</name>
</gene>
<comment type="caution">
    <text evidence="1">The sequence shown here is derived from an EMBL/GenBank/DDBJ whole genome shotgun (WGS) entry which is preliminary data.</text>
</comment>